<dbReference type="EnsemblMetazoa" id="MDOA009936-RA">
    <property type="protein sequence ID" value="MDOA009936-PA"/>
    <property type="gene ID" value="MDOA009936"/>
</dbReference>
<feature type="domain" description="CHK kinase-like" evidence="1">
    <location>
        <begin position="130"/>
        <end position="322"/>
    </location>
</feature>
<dbReference type="Pfam" id="PF02958">
    <property type="entry name" value="EcKL"/>
    <property type="match status" value="1"/>
</dbReference>
<organism evidence="2">
    <name type="scientific">Musca domestica</name>
    <name type="common">House fly</name>
    <dbReference type="NCBI Taxonomy" id="7370"/>
    <lineage>
        <taxon>Eukaryota</taxon>
        <taxon>Metazoa</taxon>
        <taxon>Ecdysozoa</taxon>
        <taxon>Arthropoda</taxon>
        <taxon>Hexapoda</taxon>
        <taxon>Insecta</taxon>
        <taxon>Pterygota</taxon>
        <taxon>Neoptera</taxon>
        <taxon>Endopterygota</taxon>
        <taxon>Diptera</taxon>
        <taxon>Brachycera</taxon>
        <taxon>Muscomorpha</taxon>
        <taxon>Muscoidea</taxon>
        <taxon>Muscidae</taxon>
        <taxon>Musca</taxon>
    </lineage>
</organism>
<reference evidence="2" key="1">
    <citation type="submission" date="2020-05" db="UniProtKB">
        <authorList>
            <consortium name="EnsemblMetazoa"/>
        </authorList>
    </citation>
    <scope>IDENTIFICATION</scope>
    <source>
        <strain evidence="2">Aabys</strain>
    </source>
</reference>
<dbReference type="STRING" id="7370.A0A1I8MZA6"/>
<dbReference type="VEuPathDB" id="VectorBase:MDOMA2_005181"/>
<evidence type="ECO:0000313" key="2">
    <source>
        <dbReference type="EnsemblMetazoa" id="MDOA009936-PA"/>
    </source>
</evidence>
<proteinExistence type="predicted"/>
<dbReference type="SUPFAM" id="SSF56112">
    <property type="entry name" value="Protein kinase-like (PK-like)"/>
    <property type="match status" value="1"/>
</dbReference>
<dbReference type="AlphaFoldDB" id="A0A1I8MZA6"/>
<dbReference type="VEuPathDB" id="VectorBase:MDOA009936"/>
<name>A0A1I8MZA6_MUSDO</name>
<dbReference type="InterPro" id="IPR011009">
    <property type="entry name" value="Kinase-like_dom_sf"/>
</dbReference>
<protein>
    <recommendedName>
        <fullName evidence="1">CHK kinase-like domain-containing protein</fullName>
    </recommendedName>
</protein>
<dbReference type="PANTHER" id="PTHR11012">
    <property type="entry name" value="PROTEIN KINASE-LIKE DOMAIN-CONTAINING"/>
    <property type="match status" value="1"/>
</dbReference>
<dbReference type="eggNOG" id="ENOG502RZD1">
    <property type="taxonomic scope" value="Eukaryota"/>
</dbReference>
<dbReference type="SMART" id="SM00587">
    <property type="entry name" value="CHK"/>
    <property type="match status" value="1"/>
</dbReference>
<evidence type="ECO:0000259" key="1">
    <source>
        <dbReference type="SMART" id="SM00587"/>
    </source>
</evidence>
<sequence length="411" mass="47896">MTENNNVPSWIEAHLFEKVLRDTVPNFKGIKNFKAFNALPPGENYATVMLKIQIEVELNDGSSLTETLMMKVPHDSELYRSEMSKWQMFTIEALTYKEIVREFEQMYADVGLEIKLSPQSYQLPIDKEYILLEDLKKQGFRNTKRQDGLDMEHCKKVLKKLAQWHAASAVRIERQGPYPEQYVRGLTNRDGFDLLRTVMLTCAKNAAKSAKTLPGHKLYLEKMEKLGEIFTENFFKKTAVDPNEFNVLNHGDCWSNNIMFQYDDKDQLRECYFVDLQIPRYGSVAQDVTYFLMTSAKLEVKVNRFDELIRYYHSNLKEHLQLLNYSKTIPSLGDIHRVLINNAGTWGAFAMWNVLPAVLAPPSKDANVENLISDSEESDKFKELIYLNDNIRKHYELVFPWLYHRGAFDLE</sequence>
<accession>A0A1I8MZA6</accession>
<dbReference type="InterPro" id="IPR004119">
    <property type="entry name" value="EcKL"/>
</dbReference>
<gene>
    <name evidence="2" type="primary">101901448</name>
</gene>
<dbReference type="Gene3D" id="3.90.1200.10">
    <property type="match status" value="1"/>
</dbReference>
<dbReference type="PANTHER" id="PTHR11012:SF6">
    <property type="entry name" value="CHK DOMAIN OV1-RELATED"/>
    <property type="match status" value="1"/>
</dbReference>
<dbReference type="InterPro" id="IPR015897">
    <property type="entry name" value="CHK_kinase-like"/>
</dbReference>